<accession>A0A2R4XMG9</accession>
<dbReference type="GO" id="GO:0016757">
    <property type="term" value="F:glycosyltransferase activity"/>
    <property type="evidence" value="ECO:0007669"/>
    <property type="project" value="UniProtKB-ARBA"/>
</dbReference>
<gene>
    <name evidence="3" type="ORF">DBV39_16145</name>
</gene>
<protein>
    <submittedName>
        <fullName evidence="3">Glycosyl transferase</fullName>
    </submittedName>
</protein>
<dbReference type="Pfam" id="PF00534">
    <property type="entry name" value="Glycos_transf_1"/>
    <property type="match status" value="1"/>
</dbReference>
<organism evidence="3 4">
    <name type="scientific">Orrella marina</name>
    <dbReference type="NCBI Taxonomy" id="2163011"/>
    <lineage>
        <taxon>Bacteria</taxon>
        <taxon>Pseudomonadati</taxon>
        <taxon>Pseudomonadota</taxon>
        <taxon>Betaproteobacteria</taxon>
        <taxon>Burkholderiales</taxon>
        <taxon>Alcaligenaceae</taxon>
        <taxon>Orrella</taxon>
    </lineage>
</organism>
<dbReference type="KEGG" id="boz:DBV39_16145"/>
<name>A0A2R4XMG9_9BURK</name>
<dbReference type="SUPFAM" id="SSF53756">
    <property type="entry name" value="UDP-Glycosyltransferase/glycogen phosphorylase"/>
    <property type="match status" value="1"/>
</dbReference>
<proteinExistence type="predicted"/>
<feature type="domain" description="Glycosyl transferase family 1" evidence="1">
    <location>
        <begin position="196"/>
        <end position="339"/>
    </location>
</feature>
<dbReference type="AlphaFoldDB" id="A0A2R4XMG9"/>
<dbReference type="PANTHER" id="PTHR12526">
    <property type="entry name" value="GLYCOSYLTRANSFERASE"/>
    <property type="match status" value="1"/>
</dbReference>
<dbReference type="EMBL" id="CP028901">
    <property type="protein sequence ID" value="AWB35007.1"/>
    <property type="molecule type" value="Genomic_DNA"/>
</dbReference>
<dbReference type="Pfam" id="PF13439">
    <property type="entry name" value="Glyco_transf_4"/>
    <property type="match status" value="1"/>
</dbReference>
<dbReference type="Gene3D" id="3.40.50.2000">
    <property type="entry name" value="Glycogen Phosphorylase B"/>
    <property type="match status" value="2"/>
</dbReference>
<dbReference type="InterPro" id="IPR001296">
    <property type="entry name" value="Glyco_trans_1"/>
</dbReference>
<dbReference type="InterPro" id="IPR028098">
    <property type="entry name" value="Glyco_trans_4-like_N"/>
</dbReference>
<dbReference type="OrthoDB" id="570545at2"/>
<evidence type="ECO:0000313" key="4">
    <source>
        <dbReference type="Proteomes" id="UP000244571"/>
    </source>
</evidence>
<reference evidence="3 4" key="1">
    <citation type="submission" date="2018-04" db="EMBL/GenBank/DDBJ databases">
        <title>Bordetella sp. HZ20 isolated from seawater.</title>
        <authorList>
            <person name="Sun C."/>
        </authorList>
    </citation>
    <scope>NUCLEOTIDE SEQUENCE [LARGE SCALE GENOMIC DNA]</scope>
    <source>
        <strain evidence="3 4">HZ20</strain>
    </source>
</reference>
<sequence length="383" mass="41908">MLMKISQRVCIFLPSLEGGGAERVMATLANEFARRGFTVDLVLAKAKGPYLSSISDQVNIVNLDCDRVFSALLPLSRYLKSKKPSAVLSAMTHTNVIAILARMMSGVHTRLVISERSTISMEAGKATGLASKVIYTLAPRLYRRADKIVCVSQAVASDLLEFARLPQTLVQTIYNPFDLQRIRALSQQPVEHPWFAPGEPPVILGIGRLTEQKDFGLLIKAFTHVRKKYPSRLVILGDGSDREHLLKLANSLGLSQNDFDMPGFTDNPFAYLARSKVFVLSSRWEGLPGALIEAMACGTPVISTDCPSGPNEILQSGHWGTIIPVGDTQALIMALTEQLDPDTVRKLPDVRVRAEDFALEQSATSYLGSLALPVYPQEGRASD</sequence>
<evidence type="ECO:0000259" key="2">
    <source>
        <dbReference type="Pfam" id="PF13439"/>
    </source>
</evidence>
<dbReference type="Proteomes" id="UP000244571">
    <property type="component" value="Chromosome"/>
</dbReference>
<keyword evidence="4" id="KW-1185">Reference proteome</keyword>
<evidence type="ECO:0000259" key="1">
    <source>
        <dbReference type="Pfam" id="PF00534"/>
    </source>
</evidence>
<dbReference type="CDD" id="cd03811">
    <property type="entry name" value="GT4_GT28_WabH-like"/>
    <property type="match status" value="1"/>
</dbReference>
<evidence type="ECO:0000313" key="3">
    <source>
        <dbReference type="EMBL" id="AWB35007.1"/>
    </source>
</evidence>
<dbReference type="PANTHER" id="PTHR12526:SF630">
    <property type="entry name" value="GLYCOSYLTRANSFERASE"/>
    <property type="match status" value="1"/>
</dbReference>
<feature type="domain" description="Glycosyltransferase subfamily 4-like N-terminal" evidence="2">
    <location>
        <begin position="19"/>
        <end position="181"/>
    </location>
</feature>
<keyword evidence="3" id="KW-0808">Transferase</keyword>